<organism evidence="1 2">
    <name type="scientific">Pontivivens marinum</name>
    <dbReference type="NCBI Taxonomy" id="1690039"/>
    <lineage>
        <taxon>Bacteria</taxon>
        <taxon>Pseudomonadati</taxon>
        <taxon>Pseudomonadota</taxon>
        <taxon>Alphaproteobacteria</taxon>
        <taxon>Rhodobacterales</taxon>
        <taxon>Paracoccaceae</taxon>
        <taxon>Pontivivens</taxon>
    </lineage>
</organism>
<sequence>MMQCVATQTHLAADAAGAPIDPALDRVLERDCGPVTLMLHGFRYCPLHQPSTNDPTVRDPHRLIYAQRPETDCTRMVSWPQLLQRSGPTLGIGWPAMYQGRGTLAVMRGFPAVYQRAGLVAQQVAKLADRIAELDPTRRIDIIGHSLGARVALSALTHMKAAEPGQVLLWGAAERANVAQQMIAQAPTTTSITNVRARTNARYDAMFEWAAPGRGPAMGSARPIEGVRTLTLDDPITEHALAQRGHALGPAPRGKCHWSFYTRAGTGPLYSELLDRPGIWTAERIAALAQPQQRQSSGWMTTLSSYLPVNRMRGA</sequence>
<dbReference type="EMBL" id="OCTN01000010">
    <property type="protein sequence ID" value="SOH95355.1"/>
    <property type="molecule type" value="Genomic_DNA"/>
</dbReference>
<keyword evidence="2" id="KW-1185">Reference proteome</keyword>
<dbReference type="SUPFAM" id="SSF53474">
    <property type="entry name" value="alpha/beta-Hydrolases"/>
    <property type="match status" value="2"/>
</dbReference>
<reference evidence="2" key="1">
    <citation type="submission" date="2017-09" db="EMBL/GenBank/DDBJ databases">
        <authorList>
            <person name="Varghese N."/>
            <person name="Submissions S."/>
        </authorList>
    </citation>
    <scope>NUCLEOTIDE SEQUENCE [LARGE SCALE GENOMIC DNA]</scope>
    <source>
        <strain evidence="2">C7</strain>
    </source>
</reference>
<protein>
    <recommendedName>
        <fullName evidence="3">Alpha/beta hydrolase family protein</fullName>
    </recommendedName>
</protein>
<dbReference type="Gene3D" id="3.40.50.1820">
    <property type="entry name" value="alpha/beta hydrolase"/>
    <property type="match status" value="1"/>
</dbReference>
<name>A0A2C9CW69_9RHOB</name>
<evidence type="ECO:0000313" key="2">
    <source>
        <dbReference type="Proteomes" id="UP000220034"/>
    </source>
</evidence>
<dbReference type="AlphaFoldDB" id="A0A2C9CW69"/>
<gene>
    <name evidence="1" type="ORF">SAMN06273572_11025</name>
</gene>
<accession>A0A2C9CW69</accession>
<evidence type="ECO:0000313" key="1">
    <source>
        <dbReference type="EMBL" id="SOH95355.1"/>
    </source>
</evidence>
<dbReference type="Proteomes" id="UP000220034">
    <property type="component" value="Unassembled WGS sequence"/>
</dbReference>
<dbReference type="InterPro" id="IPR029058">
    <property type="entry name" value="AB_hydrolase_fold"/>
</dbReference>
<proteinExistence type="predicted"/>
<evidence type="ECO:0008006" key="3">
    <source>
        <dbReference type="Google" id="ProtNLM"/>
    </source>
</evidence>